<reference evidence="2 3" key="1">
    <citation type="submission" date="2019-05" db="EMBL/GenBank/DDBJ databases">
        <title>Another draft genome of Portunus trituberculatus and its Hox gene families provides insights of decapod evolution.</title>
        <authorList>
            <person name="Jeong J.-H."/>
            <person name="Song I."/>
            <person name="Kim S."/>
            <person name="Choi T."/>
            <person name="Kim D."/>
            <person name="Ryu S."/>
            <person name="Kim W."/>
        </authorList>
    </citation>
    <scope>NUCLEOTIDE SEQUENCE [LARGE SCALE GENOMIC DNA]</scope>
    <source>
        <tissue evidence="2">Muscle</tissue>
    </source>
</reference>
<evidence type="ECO:0000256" key="1">
    <source>
        <dbReference type="SAM" id="MobiDB-lite"/>
    </source>
</evidence>
<organism evidence="2 3">
    <name type="scientific">Portunus trituberculatus</name>
    <name type="common">Swimming crab</name>
    <name type="synonym">Neptunus trituberculatus</name>
    <dbReference type="NCBI Taxonomy" id="210409"/>
    <lineage>
        <taxon>Eukaryota</taxon>
        <taxon>Metazoa</taxon>
        <taxon>Ecdysozoa</taxon>
        <taxon>Arthropoda</taxon>
        <taxon>Crustacea</taxon>
        <taxon>Multicrustacea</taxon>
        <taxon>Malacostraca</taxon>
        <taxon>Eumalacostraca</taxon>
        <taxon>Eucarida</taxon>
        <taxon>Decapoda</taxon>
        <taxon>Pleocyemata</taxon>
        <taxon>Brachyura</taxon>
        <taxon>Eubrachyura</taxon>
        <taxon>Portunoidea</taxon>
        <taxon>Portunidae</taxon>
        <taxon>Portuninae</taxon>
        <taxon>Portunus</taxon>
    </lineage>
</organism>
<accession>A0A5B7H1Q2</accession>
<feature type="compositionally biased region" description="Pro residues" evidence="1">
    <location>
        <begin position="132"/>
        <end position="155"/>
    </location>
</feature>
<feature type="region of interest" description="Disordered" evidence="1">
    <location>
        <begin position="113"/>
        <end position="155"/>
    </location>
</feature>
<protein>
    <submittedName>
        <fullName evidence="2">Uncharacterized protein</fullName>
    </submittedName>
</protein>
<dbReference type="Proteomes" id="UP000324222">
    <property type="component" value="Unassembled WGS sequence"/>
</dbReference>
<name>A0A5B7H1Q2_PORTR</name>
<proteinExistence type="predicted"/>
<comment type="caution">
    <text evidence="2">The sequence shown here is derived from an EMBL/GenBank/DDBJ whole genome shotgun (WGS) entry which is preliminary data.</text>
</comment>
<gene>
    <name evidence="2" type="ORF">E2C01_057202</name>
</gene>
<dbReference type="EMBL" id="VSRR010020420">
    <property type="protein sequence ID" value="MPC63108.1"/>
    <property type="molecule type" value="Genomic_DNA"/>
</dbReference>
<dbReference type="AlphaFoldDB" id="A0A5B7H1Q2"/>
<feature type="compositionally biased region" description="Low complexity" evidence="1">
    <location>
        <begin position="117"/>
        <end position="131"/>
    </location>
</feature>
<sequence>MHGLDSLPLPPPPAPAALVTALPRPAPPREGKLGLTASPFAVPLITAWSLGCCCCSEGRGGAYSWGTHWGGAALVYILLGRSTAAVCIIYCFPGVLRPGLGRGGVGCGGATPQHTGTAPPLQYNTTTTTTPTFPPSPPLLIPPSPITPTKPPSPY</sequence>
<evidence type="ECO:0000313" key="3">
    <source>
        <dbReference type="Proteomes" id="UP000324222"/>
    </source>
</evidence>
<keyword evidence="3" id="KW-1185">Reference proteome</keyword>
<evidence type="ECO:0000313" key="2">
    <source>
        <dbReference type="EMBL" id="MPC63108.1"/>
    </source>
</evidence>